<keyword evidence="1 4" id="KW-0489">Methyltransferase</keyword>
<evidence type="ECO:0000256" key="1">
    <source>
        <dbReference type="ARBA" id="ARBA00022603"/>
    </source>
</evidence>
<sequence length="415" mass="48456">MKESYEKYTTAYIMNHFNVSRQTLYNWIKQGLISEPSRDWRGWRIWTEESIYEIQDVILNKKSKDYKNNNFLEVNELYINNRRYLGSKYKLLPFIKNVVKDQCGHVKTFSDVFAGTGVVGHAFNKVDTKVIVNDILYSNYLSYITWFSDEKYDSVKINKLINELNHISCSKENYVSRNFGNKYFTMDNAKKIGAIRQEIELISPSLSFREKAILITSLIYAIDKAANTCGHYDAFRKKMDTIQPLKLQIPIINDKLNKNNEIYREDANKLVRTISSDLVYIDTPYNSRQYSDSYHLLENIAQWNKPEVCGVAKKMIDRSHIKSSYCTMRAPQAFDDLINNIEAKYILVSYSNMTNKGNGRSNAKISDEEIIASLEKRGEVIIFDKDFQCFTAGKTYIKDHKERLFLCICKKGKKF</sequence>
<keyword evidence="5" id="KW-1185">Reference proteome</keyword>
<evidence type="ECO:0000313" key="5">
    <source>
        <dbReference type="Proteomes" id="UP000749471"/>
    </source>
</evidence>
<gene>
    <name evidence="4" type="ORF">KQI42_15305</name>
</gene>
<dbReference type="Pfam" id="PF02086">
    <property type="entry name" value="MethyltransfD12"/>
    <property type="match status" value="1"/>
</dbReference>
<evidence type="ECO:0000256" key="2">
    <source>
        <dbReference type="ARBA" id="ARBA00022679"/>
    </source>
</evidence>
<protein>
    <submittedName>
        <fullName evidence="4">DNA adenine methylase</fullName>
    </submittedName>
</protein>
<dbReference type="EMBL" id="JAHLPM010000014">
    <property type="protein sequence ID" value="MBU5439385.1"/>
    <property type="molecule type" value="Genomic_DNA"/>
</dbReference>
<dbReference type="Proteomes" id="UP000749471">
    <property type="component" value="Unassembled WGS sequence"/>
</dbReference>
<reference evidence="4 5" key="1">
    <citation type="submission" date="2021-06" db="EMBL/GenBank/DDBJ databases">
        <authorList>
            <person name="Sun Q."/>
            <person name="Li D."/>
        </authorList>
    </citation>
    <scope>NUCLEOTIDE SEQUENCE [LARGE SCALE GENOMIC DNA]</scope>
    <source>
        <strain evidence="4 5">MSJ-40</strain>
    </source>
</reference>
<dbReference type="GO" id="GO:0008168">
    <property type="term" value="F:methyltransferase activity"/>
    <property type="evidence" value="ECO:0007669"/>
    <property type="project" value="UniProtKB-KW"/>
</dbReference>
<name>A0ABS6E8X9_9FIRM</name>
<organism evidence="4 5">
    <name type="scientific">Tissierella simiarum</name>
    <dbReference type="NCBI Taxonomy" id="2841534"/>
    <lineage>
        <taxon>Bacteria</taxon>
        <taxon>Bacillati</taxon>
        <taxon>Bacillota</taxon>
        <taxon>Tissierellia</taxon>
        <taxon>Tissierellales</taxon>
        <taxon>Tissierellaceae</taxon>
        <taxon>Tissierella</taxon>
    </lineage>
</organism>
<evidence type="ECO:0000256" key="3">
    <source>
        <dbReference type="ARBA" id="ARBA00022691"/>
    </source>
</evidence>
<keyword evidence="3" id="KW-0949">S-adenosyl-L-methionine</keyword>
<evidence type="ECO:0000313" key="4">
    <source>
        <dbReference type="EMBL" id="MBU5439385.1"/>
    </source>
</evidence>
<proteinExistence type="predicted"/>
<dbReference type="GO" id="GO:0032259">
    <property type="term" value="P:methylation"/>
    <property type="evidence" value="ECO:0007669"/>
    <property type="project" value="UniProtKB-KW"/>
</dbReference>
<keyword evidence="2" id="KW-0808">Transferase</keyword>
<dbReference type="RefSeq" id="WP_216521091.1">
    <property type="nucleotide sequence ID" value="NZ_JAHLPM010000014.1"/>
</dbReference>
<comment type="caution">
    <text evidence="4">The sequence shown here is derived from an EMBL/GenBank/DDBJ whole genome shotgun (WGS) entry which is preliminary data.</text>
</comment>
<dbReference type="InterPro" id="IPR012327">
    <property type="entry name" value="MeTrfase_D12"/>
</dbReference>
<accession>A0ABS6E8X9</accession>